<proteinExistence type="predicted"/>
<sequence length="117" mass="13505">MLDFLKLGQANRSGQSDLTDLLRVDPNWPSEGGASYESEMWRLFHTGESAWDAEQMEYCHAMQQMEWDMERITKALQKPPKKPPRMPQNGLPIGYLHDIFTHKVVVLKKATKNAVYV</sequence>
<reference evidence="1" key="1">
    <citation type="submission" date="2021-08" db="EMBL/GenBank/DDBJ databases">
        <title>The first chromosome-level gecko genome reveals the dynamic sex chromosomes of Neotropical dwarf geckos (Sphaerodactylidae: Sphaerodactylus).</title>
        <authorList>
            <person name="Pinto B.J."/>
            <person name="Keating S.E."/>
            <person name="Gamble T."/>
        </authorList>
    </citation>
    <scope>NUCLEOTIDE SEQUENCE</scope>
    <source>
        <strain evidence="1">TG3544</strain>
    </source>
</reference>
<name>A0ACB8FCG0_9SAUR</name>
<accession>A0ACB8FCG0</accession>
<gene>
    <name evidence="1" type="ORF">K3G42_003159</name>
</gene>
<dbReference type="Proteomes" id="UP000827872">
    <property type="component" value="Linkage Group LG09"/>
</dbReference>
<comment type="caution">
    <text evidence="1">The sequence shown here is derived from an EMBL/GenBank/DDBJ whole genome shotgun (WGS) entry which is preliminary data.</text>
</comment>
<protein>
    <submittedName>
        <fullName evidence="1">Uncharacterized protein</fullName>
    </submittedName>
</protein>
<organism evidence="1 2">
    <name type="scientific">Sphaerodactylus townsendi</name>
    <dbReference type="NCBI Taxonomy" id="933632"/>
    <lineage>
        <taxon>Eukaryota</taxon>
        <taxon>Metazoa</taxon>
        <taxon>Chordata</taxon>
        <taxon>Craniata</taxon>
        <taxon>Vertebrata</taxon>
        <taxon>Euteleostomi</taxon>
        <taxon>Lepidosauria</taxon>
        <taxon>Squamata</taxon>
        <taxon>Bifurcata</taxon>
        <taxon>Gekkota</taxon>
        <taxon>Sphaerodactylidae</taxon>
        <taxon>Sphaerodactylus</taxon>
    </lineage>
</organism>
<evidence type="ECO:0000313" key="2">
    <source>
        <dbReference type="Proteomes" id="UP000827872"/>
    </source>
</evidence>
<dbReference type="EMBL" id="CM037622">
    <property type="protein sequence ID" value="KAH8002889.1"/>
    <property type="molecule type" value="Genomic_DNA"/>
</dbReference>
<keyword evidence="2" id="KW-1185">Reference proteome</keyword>
<evidence type="ECO:0000313" key="1">
    <source>
        <dbReference type="EMBL" id="KAH8002889.1"/>
    </source>
</evidence>